<dbReference type="EMBL" id="UGTB01000004">
    <property type="protein sequence ID" value="SUB61035.1"/>
    <property type="molecule type" value="Genomic_DNA"/>
</dbReference>
<evidence type="ECO:0000313" key="1">
    <source>
        <dbReference type="EMBL" id="SUB61035.1"/>
    </source>
</evidence>
<organism evidence="1 2">
    <name type="scientific">Peptostreptococcus anaerobius</name>
    <dbReference type="NCBI Taxonomy" id="1261"/>
    <lineage>
        <taxon>Bacteria</taxon>
        <taxon>Bacillati</taxon>
        <taxon>Bacillota</taxon>
        <taxon>Clostridia</taxon>
        <taxon>Peptostreptococcales</taxon>
        <taxon>Peptostreptococcaceae</taxon>
        <taxon>Peptostreptococcus</taxon>
    </lineage>
</organism>
<dbReference type="RefSeq" id="WP_019595299.1">
    <property type="nucleotide sequence ID" value="NZ_FOVA01000002.1"/>
</dbReference>
<gene>
    <name evidence="1" type="ORF">NCTC11460_00952</name>
</gene>
<reference evidence="1 2" key="1">
    <citation type="submission" date="2018-06" db="EMBL/GenBank/DDBJ databases">
        <authorList>
            <consortium name="Pathogen Informatics"/>
            <person name="Doyle S."/>
        </authorList>
    </citation>
    <scope>NUCLEOTIDE SEQUENCE [LARGE SCALE GENOMIC DNA]</scope>
    <source>
        <strain evidence="1 2">NCTC11460</strain>
    </source>
</reference>
<protein>
    <submittedName>
        <fullName evidence="1">Uncharacterized protein</fullName>
    </submittedName>
</protein>
<evidence type="ECO:0000313" key="2">
    <source>
        <dbReference type="Proteomes" id="UP000255101"/>
    </source>
</evidence>
<dbReference type="Proteomes" id="UP000255101">
    <property type="component" value="Unassembled WGS sequence"/>
</dbReference>
<dbReference type="AlphaFoldDB" id="A0A379CH48"/>
<sequence length="140" mass="16113">MQEMESKFREILEGVSLNTGYSDEKIIKYYFGKLTTKVLDYCRREELNVPLFDFIERKLIDIALFKKAEEEAKKNSSSSTAAINGIGIENIKSISRGDTSITLKDGEKTEVTKKNTDIGSLLEFSKDDYITLNRHRKVYR</sequence>
<accession>A0A379CH48</accession>
<name>A0A379CH48_9FIRM</name>
<proteinExistence type="predicted"/>